<evidence type="ECO:0000313" key="1">
    <source>
        <dbReference type="EMBL" id="AKI96820.1"/>
    </source>
</evidence>
<gene>
    <name evidence="1" type="ORF">IX53_02160</name>
</gene>
<reference evidence="1 2" key="1">
    <citation type="submission" date="2015-04" db="EMBL/GenBank/DDBJ databases">
        <title>Complete Genome Sequence of Kosmotoga pacifica SLHLJ1.</title>
        <authorList>
            <person name="Jiang L.J."/>
            <person name="Shao Z.Z."/>
            <person name="Jebbar M."/>
        </authorList>
    </citation>
    <scope>NUCLEOTIDE SEQUENCE [LARGE SCALE GENOMIC DNA]</scope>
    <source>
        <strain evidence="1 2">SLHLJ1</strain>
    </source>
</reference>
<sequence length="455" mass="49823">MKVDIVVAEIGSTTTVLSAFATDGSGKLRFLAQGEHYTTVDSGDVTVGIERAIGALKNRLNTDKLDWEMFLATSSAAGGLKMTVHGLVYDMTVKAAREAALGAGAVIKYVTAGKLNSGDLKHIIEVEPRVILLAGGVDYGEKETVIYNAKLLASLPLNIPIIYAGNIAATEEVVEILKDGDKEVLITENVYPRIDQLNVEPTREIIREVFAENIIKAPGMEKIYSVVDRKVIPTPAAVMLATGLLAESFEDVLVVDIGGATTDVDSYTQGDPEIQKMLIAPEPLAKRTVEGDLGVFVNAGYVINYIGEFKLHQEFPDYDNIISSISPYPLNSRVEEFIARLATYCFETSIRRHAGRIRQLYGPTGRIEVAEGKDLTAVKLLVGTGGVLTRSRFRERIMKSIRNLKKKHIKELLPSPDVRLGYDKNYIFAAIGVLSKIDRRLALDLLEDDLQLVTT</sequence>
<accession>A0A0G2Z5C1</accession>
<dbReference type="PATRIC" id="fig|1330330.3.peg.442"/>
<dbReference type="NCBIfam" id="TIGR01319">
    <property type="entry name" value="glmL_fam"/>
    <property type="match status" value="1"/>
</dbReference>
<protein>
    <submittedName>
        <fullName evidence="1">DNA mismatch repair protein MutL</fullName>
    </submittedName>
</protein>
<dbReference type="RefSeq" id="WP_047753955.1">
    <property type="nucleotide sequence ID" value="NZ_CAJUHA010000004.1"/>
</dbReference>
<dbReference type="AlphaFoldDB" id="A0A0G2Z5C1"/>
<organism evidence="1 2">
    <name type="scientific">Kosmotoga pacifica</name>
    <dbReference type="NCBI Taxonomy" id="1330330"/>
    <lineage>
        <taxon>Bacteria</taxon>
        <taxon>Thermotogati</taxon>
        <taxon>Thermotogota</taxon>
        <taxon>Thermotogae</taxon>
        <taxon>Kosmotogales</taxon>
        <taxon>Kosmotogaceae</taxon>
        <taxon>Kosmotoga</taxon>
    </lineage>
</organism>
<dbReference type="Pfam" id="PF13941">
    <property type="entry name" value="MutL"/>
    <property type="match status" value="1"/>
</dbReference>
<dbReference type="PIRSF" id="PIRSF004729">
    <property type="entry name" value="MutL"/>
    <property type="match status" value="1"/>
</dbReference>
<dbReference type="Proteomes" id="UP000035159">
    <property type="component" value="Chromosome"/>
</dbReference>
<dbReference type="OrthoDB" id="9769453at2"/>
<dbReference type="EMBL" id="CP011232">
    <property type="protein sequence ID" value="AKI96820.1"/>
    <property type="molecule type" value="Genomic_DNA"/>
</dbReference>
<keyword evidence="2" id="KW-1185">Reference proteome</keyword>
<dbReference type="NCBIfam" id="NF040744">
    <property type="entry name" value="ornith_Or-4"/>
    <property type="match status" value="1"/>
</dbReference>
<name>A0A0G2Z5C1_9BACT</name>
<proteinExistence type="predicted"/>
<dbReference type="STRING" id="1330330.IX53_02160"/>
<evidence type="ECO:0000313" key="2">
    <source>
        <dbReference type="Proteomes" id="UP000035159"/>
    </source>
</evidence>
<dbReference type="InterPro" id="IPR006230">
    <property type="entry name" value="MutL"/>
</dbReference>
<dbReference type="KEGG" id="kpf:IX53_02160"/>